<feature type="domain" description="Helix-turn-helix" evidence="1">
    <location>
        <begin position="84"/>
        <end position="129"/>
    </location>
</feature>
<dbReference type="EMBL" id="JAPNOA010000019">
    <property type="protein sequence ID" value="MCY0964732.1"/>
    <property type="molecule type" value="Genomic_DNA"/>
</dbReference>
<dbReference type="RefSeq" id="WP_283172950.1">
    <property type="nucleotide sequence ID" value="NZ_JAPNOA010000019.1"/>
</dbReference>
<dbReference type="Pfam" id="PF12728">
    <property type="entry name" value="HTH_17"/>
    <property type="match status" value="1"/>
</dbReference>
<proteinExistence type="predicted"/>
<reference evidence="2" key="1">
    <citation type="submission" date="2022-11" db="EMBL/GenBank/DDBJ databases">
        <title>Parathalassolutuus dongxingensis gen. nov., sp. nov., a novel member of family Oceanospirillaceae isolated from a coastal shrimp pond in Guangxi, China.</title>
        <authorList>
            <person name="Chen H."/>
        </authorList>
    </citation>
    <scope>NUCLEOTIDE SEQUENCE</scope>
    <source>
        <strain evidence="2">G-43</strain>
    </source>
</reference>
<dbReference type="GO" id="GO:0003677">
    <property type="term" value="F:DNA binding"/>
    <property type="evidence" value="ECO:0007669"/>
    <property type="project" value="InterPro"/>
</dbReference>
<sequence length="153" mass="16684">MSAEVVFLPTPEDSEQAKGSSRILAQALADYSADDRVRMTIQGSSGTSNELVLPGDIMNLLLNVLTQVSQGNAISLVPIHQEISTQQAAELLSVSRPHLVKLLEQGDIPFRKVGSHRRVRLVDVMSYRKQVDAARSQALDDLAELSQGIGMEF</sequence>
<dbReference type="AlphaFoldDB" id="A0A9X3IR10"/>
<dbReference type="InterPro" id="IPR010093">
    <property type="entry name" value="SinI_DNA-bd"/>
</dbReference>
<gene>
    <name evidence="2" type="ORF">OUO13_06005</name>
</gene>
<name>A0A9X3IR10_9GAMM</name>
<evidence type="ECO:0000259" key="1">
    <source>
        <dbReference type="Pfam" id="PF12728"/>
    </source>
</evidence>
<organism evidence="2 3">
    <name type="scientific">Parathalassolituus penaei</name>
    <dbReference type="NCBI Taxonomy" id="2997323"/>
    <lineage>
        <taxon>Bacteria</taxon>
        <taxon>Pseudomonadati</taxon>
        <taxon>Pseudomonadota</taxon>
        <taxon>Gammaproteobacteria</taxon>
        <taxon>Oceanospirillales</taxon>
        <taxon>Oceanospirillaceae</taxon>
        <taxon>Parathalassolituus</taxon>
    </lineage>
</organism>
<dbReference type="InterPro" id="IPR041657">
    <property type="entry name" value="HTH_17"/>
</dbReference>
<dbReference type="NCBIfam" id="TIGR01764">
    <property type="entry name" value="excise"/>
    <property type="match status" value="1"/>
</dbReference>
<keyword evidence="3" id="KW-1185">Reference proteome</keyword>
<comment type="caution">
    <text evidence="2">The sequence shown here is derived from an EMBL/GenBank/DDBJ whole genome shotgun (WGS) entry which is preliminary data.</text>
</comment>
<accession>A0A9X3IR10</accession>
<protein>
    <submittedName>
        <fullName evidence="2">Helix-turn-helix domain-containing protein</fullName>
    </submittedName>
</protein>
<evidence type="ECO:0000313" key="3">
    <source>
        <dbReference type="Proteomes" id="UP001150830"/>
    </source>
</evidence>
<dbReference type="Proteomes" id="UP001150830">
    <property type="component" value="Unassembled WGS sequence"/>
</dbReference>
<evidence type="ECO:0000313" key="2">
    <source>
        <dbReference type="EMBL" id="MCY0964732.1"/>
    </source>
</evidence>